<accession>A0A109XY53</accession>
<dbReference type="EMBL" id="CP014060">
    <property type="protein sequence ID" value="AMG39563.2"/>
    <property type="molecule type" value="Genomic_DNA"/>
</dbReference>
<keyword evidence="7" id="KW-0472">Membrane</keyword>
<comment type="similarity">
    <text evidence="2">Belongs to the ABC transporter superfamily.</text>
</comment>
<dbReference type="SMART" id="SM00382">
    <property type="entry name" value="AAA"/>
    <property type="match status" value="2"/>
</dbReference>
<dbReference type="GO" id="GO:0055085">
    <property type="term" value="P:transmembrane transport"/>
    <property type="evidence" value="ECO:0007669"/>
    <property type="project" value="UniProtKB-ARBA"/>
</dbReference>
<evidence type="ECO:0000259" key="8">
    <source>
        <dbReference type="PROSITE" id="PS50893"/>
    </source>
</evidence>
<dbReference type="Proteomes" id="UP000060602">
    <property type="component" value="Chromosome"/>
</dbReference>
<dbReference type="NCBIfam" id="NF008453">
    <property type="entry name" value="PRK11308.1"/>
    <property type="match status" value="2"/>
</dbReference>
<dbReference type="InterPro" id="IPR013563">
    <property type="entry name" value="Oligopep_ABC_C"/>
</dbReference>
<dbReference type="PROSITE" id="PS50893">
    <property type="entry name" value="ABC_TRANSPORTER_2"/>
    <property type="match status" value="2"/>
</dbReference>
<dbReference type="GO" id="GO:0015833">
    <property type="term" value="P:peptide transport"/>
    <property type="evidence" value="ECO:0007669"/>
    <property type="project" value="InterPro"/>
</dbReference>
<dbReference type="GO" id="GO:0016887">
    <property type="term" value="F:ATP hydrolysis activity"/>
    <property type="evidence" value="ECO:0007669"/>
    <property type="project" value="InterPro"/>
</dbReference>
<dbReference type="InterPro" id="IPR027417">
    <property type="entry name" value="P-loop_NTPase"/>
</dbReference>
<dbReference type="PANTHER" id="PTHR43297">
    <property type="entry name" value="OLIGOPEPTIDE TRANSPORT ATP-BINDING PROTEIN APPD"/>
    <property type="match status" value="1"/>
</dbReference>
<dbReference type="InterPro" id="IPR017871">
    <property type="entry name" value="ABC_transporter-like_CS"/>
</dbReference>
<evidence type="ECO:0000256" key="6">
    <source>
        <dbReference type="ARBA" id="ARBA00022840"/>
    </source>
</evidence>
<protein>
    <submittedName>
        <fullName evidence="9">ABC transporter ATP-binding protein</fullName>
    </submittedName>
</protein>
<gene>
    <name evidence="9" type="ORF">AL504_28330</name>
</gene>
<dbReference type="Pfam" id="PF08352">
    <property type="entry name" value="oligo_HPY"/>
    <property type="match status" value="1"/>
</dbReference>
<name>A0A109XY53_ALCXX</name>
<evidence type="ECO:0000256" key="4">
    <source>
        <dbReference type="ARBA" id="ARBA00022475"/>
    </source>
</evidence>
<reference evidence="10" key="1">
    <citation type="submission" date="2015-12" db="EMBL/GenBank/DDBJ databases">
        <title>FDA dAtabase for Regulatory Grade micrObial Sequences (FDA-ARGOS): Supporting development and validation of Infectious Disease Dx tests.</title>
        <authorList>
            <person name="Case J."/>
            <person name="Tallon L."/>
            <person name="Sadzewicz L."/>
            <person name="Sengamalay N."/>
            <person name="Ott S."/>
            <person name="Godinez A."/>
            <person name="Nagaraj S."/>
            <person name="Nadendla S."/>
            <person name="Sichtig H."/>
        </authorList>
    </citation>
    <scope>NUCLEOTIDE SEQUENCE [LARGE SCALE GENOMIC DNA]</scope>
    <source>
        <strain evidence="10">FDAARGOS_147</strain>
    </source>
</reference>
<dbReference type="PROSITE" id="PS00211">
    <property type="entry name" value="ABC_TRANSPORTER_1"/>
    <property type="match status" value="2"/>
</dbReference>
<dbReference type="RefSeq" id="WP_104021858.1">
    <property type="nucleotide sequence ID" value="NZ_CP014060.2"/>
</dbReference>
<dbReference type="Pfam" id="PF00005">
    <property type="entry name" value="ABC_tran"/>
    <property type="match status" value="2"/>
</dbReference>
<evidence type="ECO:0000256" key="5">
    <source>
        <dbReference type="ARBA" id="ARBA00022741"/>
    </source>
</evidence>
<dbReference type="InterPro" id="IPR003593">
    <property type="entry name" value="AAA+_ATPase"/>
</dbReference>
<evidence type="ECO:0000313" key="10">
    <source>
        <dbReference type="Proteomes" id="UP000060602"/>
    </source>
</evidence>
<dbReference type="AlphaFoldDB" id="A0A109XY53"/>
<dbReference type="GO" id="GO:0005524">
    <property type="term" value="F:ATP binding"/>
    <property type="evidence" value="ECO:0007669"/>
    <property type="project" value="UniProtKB-KW"/>
</dbReference>
<dbReference type="GO" id="GO:0005886">
    <property type="term" value="C:plasma membrane"/>
    <property type="evidence" value="ECO:0007669"/>
    <property type="project" value="UniProtKB-SubCell"/>
</dbReference>
<dbReference type="NCBIfam" id="NF007739">
    <property type="entry name" value="PRK10419.1"/>
    <property type="match status" value="2"/>
</dbReference>
<evidence type="ECO:0000256" key="3">
    <source>
        <dbReference type="ARBA" id="ARBA00022448"/>
    </source>
</evidence>
<feature type="domain" description="ABC transporter" evidence="8">
    <location>
        <begin position="10"/>
        <end position="258"/>
    </location>
</feature>
<sequence length="561" mass="61198">MRQDAPLLAVRGLDVDIAGESGMTHAVKRLQLAISQRETFALVGESGCGKSMTALALLRLLPDAGRIVGGQIDLDGEDLNRLPESAMRGVRGGRIGIIFQEPSTSLNPVMRVGDQIIETLVAHTPLRGAAARARAIDWLRRVGIPEPERRVDDYPFQFSGGQKQRVMIAIALAAEPLLLIADEPTTALDVTVQAQVLALLADIQREIGMAVLLITHDLAVVRNVAHHVALMRGGEIVESASAEEFFRAPKHPYARQLFDAIPTFEKRGVPLSEAGRAALGADAAVARKRPREPGVVLDVQDLKVHYPVRKGPLRRVASWVKAVDGVTFSLRAGETLALLGESGCGKTTTGKALLRLIDGARISGRAMLQGQDLLTADRARLQRLRQDIQIVFQDPYASLDPRMRVGDILDEGLESLRRGMSAQARRDRAVRLVERVGLPANTLARYPHEFSGGQRQRIAIARALAVEPKVLICDEPTSALDVSVQAQILDLLRELQDELGIAYLFITHNFGVVEYLADRIAVMEGGRIVELGEADAVLHAPRQDMTRRLLEAVPRLQFGQA</sequence>
<evidence type="ECO:0000256" key="7">
    <source>
        <dbReference type="ARBA" id="ARBA00023136"/>
    </source>
</evidence>
<organism evidence="9 10">
    <name type="scientific">Alcaligenes xylosoxydans xylosoxydans</name>
    <name type="common">Achromobacter xylosoxidans</name>
    <dbReference type="NCBI Taxonomy" id="85698"/>
    <lineage>
        <taxon>Bacteria</taxon>
        <taxon>Pseudomonadati</taxon>
        <taxon>Pseudomonadota</taxon>
        <taxon>Betaproteobacteria</taxon>
        <taxon>Burkholderiales</taxon>
        <taxon>Alcaligenaceae</taxon>
        <taxon>Achromobacter</taxon>
    </lineage>
</organism>
<dbReference type="InterPro" id="IPR003439">
    <property type="entry name" value="ABC_transporter-like_ATP-bd"/>
</dbReference>
<proteinExistence type="inferred from homology"/>
<keyword evidence="3" id="KW-0813">Transport</keyword>
<dbReference type="PANTHER" id="PTHR43297:SF2">
    <property type="entry name" value="DIPEPTIDE TRANSPORT ATP-BINDING PROTEIN DPPD"/>
    <property type="match status" value="1"/>
</dbReference>
<feature type="domain" description="ABC transporter" evidence="8">
    <location>
        <begin position="308"/>
        <end position="550"/>
    </location>
</feature>
<keyword evidence="6 9" id="KW-0067">ATP-binding</keyword>
<evidence type="ECO:0000313" key="9">
    <source>
        <dbReference type="EMBL" id="AMG39563.2"/>
    </source>
</evidence>
<keyword evidence="5" id="KW-0547">Nucleotide-binding</keyword>
<dbReference type="CDD" id="cd03257">
    <property type="entry name" value="ABC_NikE_OppD_transporters"/>
    <property type="match status" value="2"/>
</dbReference>
<dbReference type="Gene3D" id="3.40.50.300">
    <property type="entry name" value="P-loop containing nucleotide triphosphate hydrolases"/>
    <property type="match status" value="2"/>
</dbReference>
<evidence type="ECO:0000256" key="1">
    <source>
        <dbReference type="ARBA" id="ARBA00004417"/>
    </source>
</evidence>
<dbReference type="InterPro" id="IPR050388">
    <property type="entry name" value="ABC_Ni/Peptide_Import"/>
</dbReference>
<keyword evidence="4" id="KW-1003">Cell membrane</keyword>
<dbReference type="SUPFAM" id="SSF52540">
    <property type="entry name" value="P-loop containing nucleoside triphosphate hydrolases"/>
    <property type="match status" value="2"/>
</dbReference>
<dbReference type="FunFam" id="3.40.50.300:FF:000016">
    <property type="entry name" value="Oligopeptide ABC transporter ATP-binding component"/>
    <property type="match status" value="2"/>
</dbReference>
<evidence type="ECO:0000256" key="2">
    <source>
        <dbReference type="ARBA" id="ARBA00005417"/>
    </source>
</evidence>
<comment type="subcellular location">
    <subcellularLocation>
        <location evidence="1">Cell inner membrane</location>
        <topology evidence="1">Peripheral membrane protein</topology>
    </subcellularLocation>
</comment>